<reference evidence="1" key="1">
    <citation type="submission" date="2023-04" db="EMBL/GenBank/DDBJ databases">
        <title>Phytophthora fragariaefolia NBRC 109709.</title>
        <authorList>
            <person name="Ichikawa N."/>
            <person name="Sato H."/>
            <person name="Tonouchi N."/>
        </authorList>
    </citation>
    <scope>NUCLEOTIDE SEQUENCE</scope>
    <source>
        <strain evidence="1">NBRC 109709</strain>
    </source>
</reference>
<evidence type="ECO:0000313" key="2">
    <source>
        <dbReference type="Proteomes" id="UP001165121"/>
    </source>
</evidence>
<name>A0A9W7CV13_9STRA</name>
<organism evidence="1 2">
    <name type="scientific">Phytophthora fragariaefolia</name>
    <dbReference type="NCBI Taxonomy" id="1490495"/>
    <lineage>
        <taxon>Eukaryota</taxon>
        <taxon>Sar</taxon>
        <taxon>Stramenopiles</taxon>
        <taxon>Oomycota</taxon>
        <taxon>Peronosporomycetes</taxon>
        <taxon>Peronosporales</taxon>
        <taxon>Peronosporaceae</taxon>
        <taxon>Phytophthora</taxon>
    </lineage>
</organism>
<comment type="caution">
    <text evidence="1">The sequence shown here is derived from an EMBL/GenBank/DDBJ whole genome shotgun (WGS) entry which is preliminary data.</text>
</comment>
<dbReference type="AlphaFoldDB" id="A0A9W7CV13"/>
<keyword evidence="2" id="KW-1185">Reference proteome</keyword>
<dbReference type="EMBL" id="BSXT01001506">
    <property type="protein sequence ID" value="GMF43027.1"/>
    <property type="molecule type" value="Genomic_DNA"/>
</dbReference>
<dbReference type="Proteomes" id="UP001165121">
    <property type="component" value="Unassembled WGS sequence"/>
</dbReference>
<evidence type="ECO:0000313" key="1">
    <source>
        <dbReference type="EMBL" id="GMF43027.1"/>
    </source>
</evidence>
<protein>
    <submittedName>
        <fullName evidence="1">Unnamed protein product</fullName>
    </submittedName>
</protein>
<proteinExistence type="predicted"/>
<accession>A0A9W7CV13</accession>
<gene>
    <name evidence="1" type="ORF">Pfra01_001435300</name>
</gene>
<sequence length="126" mass="14078">MQRTWISNLKVYVCIGRSNTVVVASRQPIDLPLCLEKLDDDRGDFVIIVAKPTHDLRGLAPLHIASERLQHYHTFRIGVAVKRDLSTGFNSSIGYLLSPVVREIQRCDIVAFGTLAGPLQNLPENK</sequence>